<dbReference type="EMBL" id="JANPWB010000002">
    <property type="protein sequence ID" value="KAJ1207671.1"/>
    <property type="molecule type" value="Genomic_DNA"/>
</dbReference>
<organism evidence="2 3">
    <name type="scientific">Pleurodeles waltl</name>
    <name type="common">Iberian ribbed newt</name>
    <dbReference type="NCBI Taxonomy" id="8319"/>
    <lineage>
        <taxon>Eukaryota</taxon>
        <taxon>Metazoa</taxon>
        <taxon>Chordata</taxon>
        <taxon>Craniata</taxon>
        <taxon>Vertebrata</taxon>
        <taxon>Euteleostomi</taxon>
        <taxon>Amphibia</taxon>
        <taxon>Batrachia</taxon>
        <taxon>Caudata</taxon>
        <taxon>Salamandroidea</taxon>
        <taxon>Salamandridae</taxon>
        <taxon>Pleurodelinae</taxon>
        <taxon>Pleurodeles</taxon>
    </lineage>
</organism>
<evidence type="ECO:0000313" key="2">
    <source>
        <dbReference type="EMBL" id="KAJ1207671.1"/>
    </source>
</evidence>
<gene>
    <name evidence="2" type="ORF">NDU88_003061</name>
</gene>
<evidence type="ECO:0000313" key="3">
    <source>
        <dbReference type="Proteomes" id="UP001066276"/>
    </source>
</evidence>
<comment type="caution">
    <text evidence="2">The sequence shown here is derived from an EMBL/GenBank/DDBJ whole genome shotgun (WGS) entry which is preliminary data.</text>
</comment>
<protein>
    <submittedName>
        <fullName evidence="2">Uncharacterized protein</fullName>
    </submittedName>
</protein>
<evidence type="ECO:0000256" key="1">
    <source>
        <dbReference type="SAM" id="MobiDB-lite"/>
    </source>
</evidence>
<keyword evidence="3" id="KW-1185">Reference proteome</keyword>
<dbReference type="Proteomes" id="UP001066276">
    <property type="component" value="Chromosome 1_2"/>
</dbReference>
<name>A0AAV7W4J9_PLEWA</name>
<feature type="region of interest" description="Disordered" evidence="1">
    <location>
        <begin position="53"/>
        <end position="76"/>
    </location>
</feature>
<reference evidence="2" key="1">
    <citation type="journal article" date="2022" name="bioRxiv">
        <title>Sequencing and chromosome-scale assembly of the giantPleurodeles waltlgenome.</title>
        <authorList>
            <person name="Brown T."/>
            <person name="Elewa A."/>
            <person name="Iarovenko S."/>
            <person name="Subramanian E."/>
            <person name="Araus A.J."/>
            <person name="Petzold A."/>
            <person name="Susuki M."/>
            <person name="Suzuki K.-i.T."/>
            <person name="Hayashi T."/>
            <person name="Toyoda A."/>
            <person name="Oliveira C."/>
            <person name="Osipova E."/>
            <person name="Leigh N.D."/>
            <person name="Simon A."/>
            <person name="Yun M.H."/>
        </authorList>
    </citation>
    <scope>NUCLEOTIDE SEQUENCE</scope>
    <source>
        <strain evidence="2">20211129_DDA</strain>
        <tissue evidence="2">Liver</tissue>
    </source>
</reference>
<proteinExistence type="predicted"/>
<accession>A0AAV7W4J9</accession>
<feature type="compositionally biased region" description="Acidic residues" evidence="1">
    <location>
        <begin position="56"/>
        <end position="73"/>
    </location>
</feature>
<dbReference type="AlphaFoldDB" id="A0AAV7W4J9"/>
<sequence length="123" mass="14204">MEDDLSNIEICSIKALRNLHKERCLKLVKEVKKVEYHIAFKAWEKVHLLQSLTQEREDDGSEGEEDMDPEEENGLAVATVPVEEEVLIGSRSPTLFRVESTVTFRSLTQAEFEDRESNWQPMP</sequence>